<evidence type="ECO:0000259" key="6">
    <source>
        <dbReference type="Pfam" id="PF04542"/>
    </source>
</evidence>
<dbReference type="InterPro" id="IPR039425">
    <property type="entry name" value="RNA_pol_sigma-70-like"/>
</dbReference>
<dbReference type="GO" id="GO:0003677">
    <property type="term" value="F:DNA binding"/>
    <property type="evidence" value="ECO:0007669"/>
    <property type="project" value="UniProtKB-KW"/>
</dbReference>
<feature type="domain" description="RNA polymerase sigma-70 region 2" evidence="6">
    <location>
        <begin position="33"/>
        <end position="97"/>
    </location>
</feature>
<comment type="similarity">
    <text evidence="1">Belongs to the sigma-70 factor family. ECF subfamily.</text>
</comment>
<feature type="domain" description="RNA polymerase sigma factor 70 region 4 type 2" evidence="7">
    <location>
        <begin position="132"/>
        <end position="184"/>
    </location>
</feature>
<keyword evidence="8" id="KW-0240">DNA-directed RNA polymerase</keyword>
<dbReference type="Gene3D" id="1.10.1740.10">
    <property type="match status" value="1"/>
</dbReference>
<protein>
    <submittedName>
        <fullName evidence="8">DNA-directed RNA polymerase sigma-70 factor</fullName>
    </submittedName>
</protein>
<dbReference type="AlphaFoldDB" id="A0A919PL95"/>
<keyword evidence="5" id="KW-0804">Transcription</keyword>
<dbReference type="SUPFAM" id="SSF88946">
    <property type="entry name" value="Sigma2 domain of RNA polymerase sigma factors"/>
    <property type="match status" value="1"/>
</dbReference>
<dbReference type="InterPro" id="IPR014284">
    <property type="entry name" value="RNA_pol_sigma-70_dom"/>
</dbReference>
<dbReference type="PANTHER" id="PTHR43133:SF8">
    <property type="entry name" value="RNA POLYMERASE SIGMA FACTOR HI_1459-RELATED"/>
    <property type="match status" value="1"/>
</dbReference>
<dbReference type="Pfam" id="PF04542">
    <property type="entry name" value="Sigma70_r2"/>
    <property type="match status" value="1"/>
</dbReference>
<dbReference type="Gene3D" id="1.10.10.10">
    <property type="entry name" value="Winged helix-like DNA-binding domain superfamily/Winged helix DNA-binding domain"/>
    <property type="match status" value="1"/>
</dbReference>
<evidence type="ECO:0000256" key="5">
    <source>
        <dbReference type="ARBA" id="ARBA00023163"/>
    </source>
</evidence>
<dbReference type="SUPFAM" id="SSF88659">
    <property type="entry name" value="Sigma3 and sigma4 domains of RNA polymerase sigma factors"/>
    <property type="match status" value="1"/>
</dbReference>
<dbReference type="CDD" id="cd06171">
    <property type="entry name" value="Sigma70_r4"/>
    <property type="match status" value="1"/>
</dbReference>
<evidence type="ECO:0000256" key="3">
    <source>
        <dbReference type="ARBA" id="ARBA00023082"/>
    </source>
</evidence>
<sequence length="200" mass="22016">MTRPTETAVATEPVADAVIIARSQDEPELFALIFRRHAPVIQRYVTRRLGPSVAEDVCADVFLAAFRQRHRYAADRHDARPWLFGIATNLIGRQRRAEIRALKALERTGVDPVTEGFEVHSDARLGADAVNRRLAAALAGLRPGYRDALLLVAWGDLTYEEIAVALGVPVGTVRSRVNRARSRMRAALGGADPTSIQEDL</sequence>
<dbReference type="PANTHER" id="PTHR43133">
    <property type="entry name" value="RNA POLYMERASE ECF-TYPE SIGMA FACTO"/>
    <property type="match status" value="1"/>
</dbReference>
<organism evidence="8 9">
    <name type="scientific">Dactylosporangium siamense</name>
    <dbReference type="NCBI Taxonomy" id="685454"/>
    <lineage>
        <taxon>Bacteria</taxon>
        <taxon>Bacillati</taxon>
        <taxon>Actinomycetota</taxon>
        <taxon>Actinomycetes</taxon>
        <taxon>Micromonosporales</taxon>
        <taxon>Micromonosporaceae</taxon>
        <taxon>Dactylosporangium</taxon>
    </lineage>
</organism>
<evidence type="ECO:0000256" key="1">
    <source>
        <dbReference type="ARBA" id="ARBA00010641"/>
    </source>
</evidence>
<keyword evidence="2" id="KW-0805">Transcription regulation</keyword>
<dbReference type="InterPro" id="IPR007627">
    <property type="entry name" value="RNA_pol_sigma70_r2"/>
</dbReference>
<dbReference type="EMBL" id="BONQ01000056">
    <property type="protein sequence ID" value="GIG45844.1"/>
    <property type="molecule type" value="Genomic_DNA"/>
</dbReference>
<name>A0A919PL95_9ACTN</name>
<keyword evidence="4" id="KW-0238">DNA-binding</keyword>
<evidence type="ECO:0000259" key="7">
    <source>
        <dbReference type="Pfam" id="PF08281"/>
    </source>
</evidence>
<dbReference type="Pfam" id="PF08281">
    <property type="entry name" value="Sigma70_r4_2"/>
    <property type="match status" value="1"/>
</dbReference>
<dbReference type="RefSeq" id="WP_203847636.1">
    <property type="nucleotide sequence ID" value="NZ_BAAAVW010000033.1"/>
</dbReference>
<evidence type="ECO:0000313" key="8">
    <source>
        <dbReference type="EMBL" id="GIG45844.1"/>
    </source>
</evidence>
<reference evidence="8" key="1">
    <citation type="submission" date="2021-01" db="EMBL/GenBank/DDBJ databases">
        <title>Whole genome shotgun sequence of Dactylosporangium siamense NBRC 106093.</title>
        <authorList>
            <person name="Komaki H."/>
            <person name="Tamura T."/>
        </authorList>
    </citation>
    <scope>NUCLEOTIDE SEQUENCE</scope>
    <source>
        <strain evidence="8">NBRC 106093</strain>
    </source>
</reference>
<evidence type="ECO:0000313" key="9">
    <source>
        <dbReference type="Proteomes" id="UP000660611"/>
    </source>
</evidence>
<evidence type="ECO:0000256" key="2">
    <source>
        <dbReference type="ARBA" id="ARBA00023015"/>
    </source>
</evidence>
<evidence type="ECO:0000256" key="4">
    <source>
        <dbReference type="ARBA" id="ARBA00023125"/>
    </source>
</evidence>
<dbReference type="NCBIfam" id="TIGR02937">
    <property type="entry name" value="sigma70-ECF"/>
    <property type="match status" value="1"/>
</dbReference>
<dbReference type="InterPro" id="IPR013324">
    <property type="entry name" value="RNA_pol_sigma_r3/r4-like"/>
</dbReference>
<dbReference type="Proteomes" id="UP000660611">
    <property type="component" value="Unassembled WGS sequence"/>
</dbReference>
<dbReference type="GO" id="GO:0016987">
    <property type="term" value="F:sigma factor activity"/>
    <property type="evidence" value="ECO:0007669"/>
    <property type="project" value="UniProtKB-KW"/>
</dbReference>
<dbReference type="InterPro" id="IPR036388">
    <property type="entry name" value="WH-like_DNA-bd_sf"/>
</dbReference>
<dbReference type="InterPro" id="IPR013325">
    <property type="entry name" value="RNA_pol_sigma_r2"/>
</dbReference>
<accession>A0A919PL95</accession>
<keyword evidence="9" id="KW-1185">Reference proteome</keyword>
<dbReference type="GO" id="GO:0000428">
    <property type="term" value="C:DNA-directed RNA polymerase complex"/>
    <property type="evidence" value="ECO:0007669"/>
    <property type="project" value="UniProtKB-KW"/>
</dbReference>
<dbReference type="InterPro" id="IPR013249">
    <property type="entry name" value="RNA_pol_sigma70_r4_t2"/>
</dbReference>
<keyword evidence="3" id="KW-0731">Sigma factor</keyword>
<comment type="caution">
    <text evidence="8">The sequence shown here is derived from an EMBL/GenBank/DDBJ whole genome shotgun (WGS) entry which is preliminary data.</text>
</comment>
<proteinExistence type="inferred from homology"/>
<dbReference type="GO" id="GO:0006352">
    <property type="term" value="P:DNA-templated transcription initiation"/>
    <property type="evidence" value="ECO:0007669"/>
    <property type="project" value="InterPro"/>
</dbReference>
<gene>
    <name evidence="8" type="primary">rpoE_23</name>
    <name evidence="8" type="ORF">Dsi01nite_038850</name>
</gene>